<organism evidence="1 2">
    <name type="scientific">Brenneria goodwinii</name>
    <dbReference type="NCBI Taxonomy" id="1109412"/>
    <lineage>
        <taxon>Bacteria</taxon>
        <taxon>Pseudomonadati</taxon>
        <taxon>Pseudomonadota</taxon>
        <taxon>Gammaproteobacteria</taxon>
        <taxon>Enterobacterales</taxon>
        <taxon>Pectobacteriaceae</taxon>
        <taxon>Brenneria</taxon>
    </lineage>
</organism>
<sequence length="65" mass="6972">MNIVAAIINIKNNQLMMTEVNKPGDSTMYGVDKGTPKQSRRFLSLPSVFQAADPPPLKLSGGLAV</sequence>
<reference evidence="1 2" key="1">
    <citation type="submission" date="2016-09" db="EMBL/GenBank/DDBJ databases">
        <authorList>
            <person name="Doonan J."/>
            <person name="Pachebat J.A."/>
            <person name="Golyshin P.N."/>
            <person name="Denman S."/>
            <person name="Mcdonald J.E."/>
        </authorList>
    </citation>
    <scope>NUCLEOTIDE SEQUENCE [LARGE SCALE GENOMIC DNA]</scope>
    <source>
        <strain evidence="1 2">FRB141</strain>
    </source>
</reference>
<protein>
    <submittedName>
        <fullName evidence="1">Uncharacterized protein</fullName>
    </submittedName>
</protein>
<dbReference type="EMBL" id="MJLX01000006">
    <property type="protein sequence ID" value="RLM28461.1"/>
    <property type="molecule type" value="Genomic_DNA"/>
</dbReference>
<dbReference type="RefSeq" id="WP_095833988.1">
    <property type="nucleotide sequence ID" value="NZ_CP014137.1"/>
</dbReference>
<dbReference type="KEGG" id="bgj:AWC36_06690"/>
<name>A0AAE8ER30_9GAMM</name>
<evidence type="ECO:0000313" key="1">
    <source>
        <dbReference type="EMBL" id="RLM28461.1"/>
    </source>
</evidence>
<comment type="caution">
    <text evidence="1">The sequence shown here is derived from an EMBL/GenBank/DDBJ whole genome shotgun (WGS) entry which is preliminary data.</text>
</comment>
<gene>
    <name evidence="1" type="ORF">BIY26_03815</name>
</gene>
<dbReference type="Proteomes" id="UP000285972">
    <property type="component" value="Unassembled WGS sequence"/>
</dbReference>
<dbReference type="AlphaFoldDB" id="A0AAE8ER30"/>
<evidence type="ECO:0000313" key="2">
    <source>
        <dbReference type="Proteomes" id="UP000285972"/>
    </source>
</evidence>
<accession>A0AAE8ER30</accession>
<proteinExistence type="predicted"/>
<dbReference type="GeneID" id="70906472"/>